<dbReference type="SUPFAM" id="SSF56601">
    <property type="entry name" value="beta-lactamase/transpeptidase-like"/>
    <property type="match status" value="1"/>
</dbReference>
<dbReference type="InterPro" id="IPR012338">
    <property type="entry name" value="Beta-lactam/transpept-like"/>
</dbReference>
<proteinExistence type="predicted"/>
<dbReference type="STRING" id="1508389.SAMN05444003_1679"/>
<dbReference type="OrthoDB" id="9814204at2"/>
<dbReference type="Gene3D" id="3.40.710.10">
    <property type="entry name" value="DD-peptidase/beta-lactamase superfamily"/>
    <property type="match status" value="1"/>
</dbReference>
<accession>A0A1M5PJQ0</accession>
<reference evidence="3 4" key="1">
    <citation type="submission" date="2016-11" db="EMBL/GenBank/DDBJ databases">
        <authorList>
            <person name="Jaros S."/>
            <person name="Januszkiewicz K."/>
            <person name="Wedrychowicz H."/>
        </authorList>
    </citation>
    <scope>NUCLEOTIDE SEQUENCE [LARGE SCALE GENOMIC DNA]</scope>
    <source>
        <strain evidence="3 4">DSM 28715</strain>
    </source>
</reference>
<keyword evidence="4" id="KW-1185">Reference proteome</keyword>
<evidence type="ECO:0000313" key="4">
    <source>
        <dbReference type="Proteomes" id="UP000184074"/>
    </source>
</evidence>
<dbReference type="Proteomes" id="UP000184074">
    <property type="component" value="Unassembled WGS sequence"/>
</dbReference>
<dbReference type="PANTHER" id="PTHR43283">
    <property type="entry name" value="BETA-LACTAMASE-RELATED"/>
    <property type="match status" value="1"/>
</dbReference>
<dbReference type="Pfam" id="PF00144">
    <property type="entry name" value="Beta-lactamase"/>
    <property type="match status" value="1"/>
</dbReference>
<sequence>MLKWLGRIVVFLGVIAIIGWVWKGEELKRLLAVNSLFSEEKIVNNFSNMDTMFLNTSLTSSGDVSELPVAATVTLPDGTEDWLESRSATALVVLKDGAVVFEDYYQGTGEDDLRISWSMAKSWLSALFGILLEEGAIGSVDDPVTQYAPSLVGSAYDGATIKDVLQMSSGVVFDEDYLDYDSDINKMGRVLALGGSMDEFAAGLTETYADPGETWQYVSIDTHVLGMVVRGATGRSLTDLLSEKIAEPMGLEAAPYYLTDGYGVAFALGGLNMKSRDYARFGQMIANGGRWNDQQIVPEAWVEESTAPSAPTQTGETRYGYQWWIPVGSEDGQFMARGIYDQYTYIDPSRNVVIVLNAANRSFREAGVGRGNEEMFRQIAESLE</sequence>
<organism evidence="3 4">
    <name type="scientific">Cognatiyoonia sediminum</name>
    <dbReference type="NCBI Taxonomy" id="1508389"/>
    <lineage>
        <taxon>Bacteria</taxon>
        <taxon>Pseudomonadati</taxon>
        <taxon>Pseudomonadota</taxon>
        <taxon>Alphaproteobacteria</taxon>
        <taxon>Rhodobacterales</taxon>
        <taxon>Paracoccaceae</taxon>
        <taxon>Cognatiyoonia</taxon>
    </lineage>
</organism>
<gene>
    <name evidence="3" type="ORF">SAMN05444003_1679</name>
</gene>
<dbReference type="RefSeq" id="WP_072900501.1">
    <property type="nucleotide sequence ID" value="NZ_FQXB01000002.1"/>
</dbReference>
<evidence type="ECO:0000256" key="1">
    <source>
        <dbReference type="SAM" id="Phobius"/>
    </source>
</evidence>
<feature type="transmembrane region" description="Helical" evidence="1">
    <location>
        <begin position="6"/>
        <end position="22"/>
    </location>
</feature>
<evidence type="ECO:0000259" key="2">
    <source>
        <dbReference type="Pfam" id="PF00144"/>
    </source>
</evidence>
<dbReference type="InterPro" id="IPR050789">
    <property type="entry name" value="Diverse_Enzym_Activities"/>
</dbReference>
<dbReference type="AlphaFoldDB" id="A0A1M5PJQ0"/>
<protein>
    <recommendedName>
        <fullName evidence="2">Beta-lactamase-related domain-containing protein</fullName>
    </recommendedName>
</protein>
<name>A0A1M5PJQ0_9RHOB</name>
<keyword evidence="1" id="KW-1133">Transmembrane helix</keyword>
<dbReference type="EMBL" id="FQXB01000002">
    <property type="protein sequence ID" value="SHH01945.1"/>
    <property type="molecule type" value="Genomic_DNA"/>
</dbReference>
<dbReference type="InterPro" id="IPR001466">
    <property type="entry name" value="Beta-lactam-related"/>
</dbReference>
<evidence type="ECO:0000313" key="3">
    <source>
        <dbReference type="EMBL" id="SHH01945.1"/>
    </source>
</evidence>
<keyword evidence="1" id="KW-0472">Membrane</keyword>
<feature type="domain" description="Beta-lactamase-related" evidence="2">
    <location>
        <begin position="87"/>
        <end position="357"/>
    </location>
</feature>
<dbReference type="PANTHER" id="PTHR43283:SF14">
    <property type="entry name" value="BLL8153 PROTEIN"/>
    <property type="match status" value="1"/>
</dbReference>
<keyword evidence="1" id="KW-0812">Transmembrane</keyword>